<keyword evidence="2" id="KW-0378">Hydrolase</keyword>
<reference evidence="2 3" key="1">
    <citation type="submission" date="2020-04" db="EMBL/GenBank/DDBJ databases">
        <authorList>
            <person name="De Canck E."/>
        </authorList>
    </citation>
    <scope>NUCLEOTIDE SEQUENCE [LARGE SCALE GENOMIC DNA]</scope>
    <source>
        <strain evidence="2 3">LMG 28614</strain>
    </source>
</reference>
<dbReference type="InterPro" id="IPR050126">
    <property type="entry name" value="Ap4A_hydrolase"/>
</dbReference>
<dbReference type="SUPFAM" id="SSF56300">
    <property type="entry name" value="Metallo-dependent phosphatases"/>
    <property type="match status" value="1"/>
</dbReference>
<dbReference type="GO" id="GO:0110154">
    <property type="term" value="P:RNA decapping"/>
    <property type="evidence" value="ECO:0007669"/>
    <property type="project" value="TreeGrafter"/>
</dbReference>
<dbReference type="InterPro" id="IPR004843">
    <property type="entry name" value="Calcineurin-like_PHP"/>
</dbReference>
<dbReference type="PANTHER" id="PTHR42850:SF4">
    <property type="entry name" value="ZINC-DEPENDENT ENDOPOLYPHOSPHATASE"/>
    <property type="match status" value="1"/>
</dbReference>
<name>A0A6S7BQ00_9BURK</name>
<keyword evidence="3" id="KW-1185">Reference proteome</keyword>
<evidence type="ECO:0000313" key="2">
    <source>
        <dbReference type="EMBL" id="CAB3809084.1"/>
    </source>
</evidence>
<accession>A0A6S7BQ00</accession>
<dbReference type="Pfam" id="PF00149">
    <property type="entry name" value="Metallophos"/>
    <property type="match status" value="1"/>
</dbReference>
<dbReference type="GO" id="GO:0008803">
    <property type="term" value="F:bis(5'-nucleosyl)-tetraphosphatase (symmetrical) activity"/>
    <property type="evidence" value="ECO:0007669"/>
    <property type="project" value="TreeGrafter"/>
</dbReference>
<dbReference type="GO" id="GO:0005737">
    <property type="term" value="C:cytoplasm"/>
    <property type="evidence" value="ECO:0007669"/>
    <property type="project" value="TreeGrafter"/>
</dbReference>
<dbReference type="AlphaFoldDB" id="A0A6S7BQ00"/>
<dbReference type="PANTHER" id="PTHR42850">
    <property type="entry name" value="METALLOPHOSPHOESTERASE"/>
    <property type="match status" value="1"/>
</dbReference>
<proteinExistence type="predicted"/>
<organism evidence="2 3">
    <name type="scientific">Paraburkholderia ultramafica</name>
    <dbReference type="NCBI Taxonomy" id="1544867"/>
    <lineage>
        <taxon>Bacteria</taxon>
        <taxon>Pseudomonadati</taxon>
        <taxon>Pseudomonadota</taxon>
        <taxon>Betaproteobacteria</taxon>
        <taxon>Burkholderiales</taxon>
        <taxon>Burkholderiaceae</taxon>
        <taxon>Paraburkholderia</taxon>
    </lineage>
</organism>
<feature type="domain" description="Calcineurin-like phosphoesterase" evidence="1">
    <location>
        <begin position="37"/>
        <end position="238"/>
    </location>
</feature>
<sequence>MSEHHLRFRRINLHASDTDLLHPVRRYARNTRGRDFVVGDIHGCFSMLDAALAARGFDPARDRLFSVGDLIDRGAESPAVLDAVQRHGIRAVRGNHEQGILDWARRADIDPARVEAMRANPKQALAEWMHCDGHTSQLIYNGGQWFIELYCERPDKARDIERYFSALPYAIEVETEHGLIGIVHAELPATHWPDGMAVLRARRSSRVREIVLWDRDRWQGGRVTAHIGGVCAVVVGHTPLREVRVRGNVINIDTGAVFRWYGNLTVLDLADIPAMLAQEED</sequence>
<protein>
    <submittedName>
        <fullName evidence="2">Serine/threonine-protein phosphatase 1</fullName>
        <ecNumber evidence="2">3.1.3.16</ecNumber>
    </submittedName>
</protein>
<dbReference type="Proteomes" id="UP000494365">
    <property type="component" value="Unassembled WGS sequence"/>
</dbReference>
<dbReference type="Gene3D" id="3.60.21.10">
    <property type="match status" value="1"/>
</dbReference>
<dbReference type="EC" id="3.1.3.16" evidence="2"/>
<evidence type="ECO:0000313" key="3">
    <source>
        <dbReference type="Proteomes" id="UP000494365"/>
    </source>
</evidence>
<evidence type="ECO:0000259" key="1">
    <source>
        <dbReference type="Pfam" id="PF00149"/>
    </source>
</evidence>
<dbReference type="InterPro" id="IPR029052">
    <property type="entry name" value="Metallo-depent_PP-like"/>
</dbReference>
<dbReference type="RefSeq" id="WP_175153794.1">
    <property type="nucleotide sequence ID" value="NZ_CADIKK010000066.1"/>
</dbReference>
<dbReference type="GO" id="GO:0004722">
    <property type="term" value="F:protein serine/threonine phosphatase activity"/>
    <property type="evidence" value="ECO:0007669"/>
    <property type="project" value="UniProtKB-EC"/>
</dbReference>
<dbReference type="EMBL" id="CADIKK010000066">
    <property type="protein sequence ID" value="CAB3809084.1"/>
    <property type="molecule type" value="Genomic_DNA"/>
</dbReference>
<gene>
    <name evidence="2" type="primary">pphA_2</name>
    <name evidence="2" type="ORF">LMG28614_06948</name>
</gene>